<dbReference type="InterPro" id="IPR023404">
    <property type="entry name" value="rSAM_horseshoe"/>
</dbReference>
<dbReference type="SFLD" id="SFLDG01091">
    <property type="entry name" value="uncharacterized_CHP01210-like"/>
    <property type="match status" value="1"/>
</dbReference>
<dbReference type="SFLD" id="SFLDG01082">
    <property type="entry name" value="B12-binding_domain_containing"/>
    <property type="match status" value="1"/>
</dbReference>
<dbReference type="SFLD" id="SFLDG01086">
    <property type="entry name" value="elongater_protein-like"/>
    <property type="match status" value="1"/>
</dbReference>
<dbReference type="InterPro" id="IPR058240">
    <property type="entry name" value="rSAM_sf"/>
</dbReference>
<comment type="caution">
    <text evidence="8">The sequence shown here is derived from an EMBL/GenBank/DDBJ whole genome shotgun (WGS) entry which is preliminary data.</text>
</comment>
<evidence type="ECO:0000256" key="5">
    <source>
        <dbReference type="ARBA" id="ARBA00023004"/>
    </source>
</evidence>
<organism evidence="8 9">
    <name type="scientific">Porcincola intestinalis</name>
    <dbReference type="NCBI Taxonomy" id="2606632"/>
    <lineage>
        <taxon>Bacteria</taxon>
        <taxon>Bacillati</taxon>
        <taxon>Bacillota</taxon>
        <taxon>Clostridia</taxon>
        <taxon>Lachnospirales</taxon>
        <taxon>Lachnospiraceae</taxon>
        <taxon>Porcincola</taxon>
    </lineage>
</organism>
<dbReference type="PANTHER" id="PTHR11135">
    <property type="entry name" value="HISTONE ACETYLTRANSFERASE-RELATED"/>
    <property type="match status" value="1"/>
</dbReference>
<dbReference type="Proteomes" id="UP000481852">
    <property type="component" value="Unassembled WGS sequence"/>
</dbReference>
<keyword evidence="3" id="KW-0949">S-adenosyl-L-methionine</keyword>
<keyword evidence="6" id="KW-0411">Iron-sulfur</keyword>
<keyword evidence="4" id="KW-0479">Metal-binding</keyword>
<dbReference type="PROSITE" id="PS51918">
    <property type="entry name" value="RADICAL_SAM"/>
    <property type="match status" value="1"/>
</dbReference>
<dbReference type="SMART" id="SM00729">
    <property type="entry name" value="Elp3"/>
    <property type="match status" value="1"/>
</dbReference>
<sequence>MEYRSVSDVLKETYGQKIYRLSLQSGCSCPNRDGTLGTGGCTFCSNGGSGEFASPLLPVEEQIRLAKQRVDQKIPSSIPAEKRLYIAYFQSYTNTYGDVKRLRSLYQETIRRPEICILSVGTRPDCLGSDQIRMLRELNRFKPVWVELGLQTASDQTAQRIHRGYALKVFDDAYRRLKEAGLTVIVHVILGLPDENESDMLQTVRHVSDLFWRYQVGYSEGIRTDGIKLQLLHVLRGTQLAREYQEKPFHILTLEEYCRIVISCLKLLPEEIVIHRLTGDGPKALLIAPLWSADKKKVLNTLNATIRNTDRE</sequence>
<dbReference type="InterPro" id="IPR032432">
    <property type="entry name" value="Radical_SAM_C"/>
</dbReference>
<dbReference type="GO" id="GO:0003824">
    <property type="term" value="F:catalytic activity"/>
    <property type="evidence" value="ECO:0007669"/>
    <property type="project" value="InterPro"/>
</dbReference>
<dbReference type="NCBIfam" id="TIGR01212">
    <property type="entry name" value="TIGR01212 family radical SAM protein"/>
    <property type="match status" value="1"/>
</dbReference>
<accession>A0A6L5X561</accession>
<reference evidence="8 9" key="1">
    <citation type="submission" date="2019-08" db="EMBL/GenBank/DDBJ databases">
        <title>In-depth cultivation of the pig gut microbiome towards novel bacterial diversity and tailored functional studies.</title>
        <authorList>
            <person name="Wylensek D."/>
            <person name="Hitch T.C.A."/>
            <person name="Clavel T."/>
        </authorList>
    </citation>
    <scope>NUCLEOTIDE SEQUENCE [LARGE SCALE GENOMIC DNA]</scope>
    <source>
        <strain evidence="8 9">Oil+RF-744-WCA-WT-11</strain>
    </source>
</reference>
<dbReference type="RefSeq" id="WP_154526091.1">
    <property type="nucleotide sequence ID" value="NZ_VULZ01000010.1"/>
</dbReference>
<dbReference type="PANTHER" id="PTHR11135:SF1">
    <property type="entry name" value="PROTEIN YHCC"/>
    <property type="match status" value="1"/>
</dbReference>
<dbReference type="SUPFAM" id="SSF102114">
    <property type="entry name" value="Radical SAM enzymes"/>
    <property type="match status" value="1"/>
</dbReference>
<dbReference type="CDD" id="cd01335">
    <property type="entry name" value="Radical_SAM"/>
    <property type="match status" value="1"/>
</dbReference>
<evidence type="ECO:0000256" key="1">
    <source>
        <dbReference type="ARBA" id="ARBA00001966"/>
    </source>
</evidence>
<dbReference type="GO" id="GO:0051539">
    <property type="term" value="F:4 iron, 4 sulfur cluster binding"/>
    <property type="evidence" value="ECO:0007669"/>
    <property type="project" value="UniProtKB-KW"/>
</dbReference>
<evidence type="ECO:0000259" key="7">
    <source>
        <dbReference type="PROSITE" id="PS51918"/>
    </source>
</evidence>
<dbReference type="SFLD" id="SFLDS00029">
    <property type="entry name" value="Radical_SAM"/>
    <property type="match status" value="1"/>
</dbReference>
<keyword evidence="9" id="KW-1185">Reference proteome</keyword>
<dbReference type="InterPro" id="IPR006638">
    <property type="entry name" value="Elp3/MiaA/NifB-like_rSAM"/>
</dbReference>
<evidence type="ECO:0000313" key="8">
    <source>
        <dbReference type="EMBL" id="MSS15350.1"/>
    </source>
</evidence>
<comment type="cofactor">
    <cofactor evidence="1">
        <name>[4Fe-4S] cluster</name>
        <dbReference type="ChEBI" id="CHEBI:49883"/>
    </cofactor>
</comment>
<evidence type="ECO:0000256" key="6">
    <source>
        <dbReference type="ARBA" id="ARBA00023014"/>
    </source>
</evidence>
<evidence type="ECO:0000256" key="3">
    <source>
        <dbReference type="ARBA" id="ARBA00022691"/>
    </source>
</evidence>
<evidence type="ECO:0000256" key="4">
    <source>
        <dbReference type="ARBA" id="ARBA00022723"/>
    </source>
</evidence>
<keyword evidence="5" id="KW-0408">Iron</keyword>
<gene>
    <name evidence="8" type="ORF">FYJ35_09935</name>
</gene>
<dbReference type="InterPro" id="IPR005911">
    <property type="entry name" value="YhcC-like"/>
</dbReference>
<evidence type="ECO:0000313" key="9">
    <source>
        <dbReference type="Proteomes" id="UP000481852"/>
    </source>
</evidence>
<dbReference type="Gene3D" id="3.80.30.20">
    <property type="entry name" value="tm_1862 like domain"/>
    <property type="match status" value="1"/>
</dbReference>
<dbReference type="GO" id="GO:0046872">
    <property type="term" value="F:metal ion binding"/>
    <property type="evidence" value="ECO:0007669"/>
    <property type="project" value="UniProtKB-KW"/>
</dbReference>
<dbReference type="EMBL" id="VULZ01000010">
    <property type="protein sequence ID" value="MSS15350.1"/>
    <property type="molecule type" value="Genomic_DNA"/>
</dbReference>
<dbReference type="InterPro" id="IPR007197">
    <property type="entry name" value="rSAM"/>
</dbReference>
<dbReference type="AlphaFoldDB" id="A0A6L5X561"/>
<dbReference type="Pfam" id="PF16199">
    <property type="entry name" value="Radical_SAM_C"/>
    <property type="match status" value="1"/>
</dbReference>
<proteinExistence type="predicted"/>
<name>A0A6L5X561_9FIRM</name>
<protein>
    <submittedName>
        <fullName evidence="8">TIGR01212 family radical SAM protein</fullName>
    </submittedName>
</protein>
<dbReference type="InterPro" id="IPR039661">
    <property type="entry name" value="ELP3"/>
</dbReference>
<evidence type="ECO:0000256" key="2">
    <source>
        <dbReference type="ARBA" id="ARBA00022485"/>
    </source>
</evidence>
<feature type="domain" description="Radical SAM core" evidence="7">
    <location>
        <begin position="13"/>
        <end position="270"/>
    </location>
</feature>
<keyword evidence="2" id="KW-0004">4Fe-4S</keyword>
<dbReference type="Pfam" id="PF04055">
    <property type="entry name" value="Radical_SAM"/>
    <property type="match status" value="1"/>
</dbReference>